<gene>
    <name evidence="1" type="ORF">WH47_11554</name>
</gene>
<evidence type="ECO:0008006" key="3">
    <source>
        <dbReference type="Google" id="ProtNLM"/>
    </source>
</evidence>
<evidence type="ECO:0000313" key="2">
    <source>
        <dbReference type="Proteomes" id="UP000053825"/>
    </source>
</evidence>
<dbReference type="Pfam" id="PF14223">
    <property type="entry name" value="Retrotran_gag_2"/>
    <property type="match status" value="1"/>
</dbReference>
<accession>A0A0L7QLT8</accession>
<dbReference type="EMBL" id="KQ414907">
    <property type="protein sequence ID" value="KOC59575.1"/>
    <property type="molecule type" value="Genomic_DNA"/>
</dbReference>
<reference evidence="1 2" key="1">
    <citation type="submission" date="2015-07" db="EMBL/GenBank/DDBJ databases">
        <title>The genome of Habropoda laboriosa.</title>
        <authorList>
            <person name="Pan H."/>
            <person name="Kapheim K."/>
        </authorList>
    </citation>
    <scope>NUCLEOTIDE SEQUENCE [LARGE SCALE GENOMIC DNA]</scope>
    <source>
        <strain evidence="1">0110345459</strain>
    </source>
</reference>
<sequence>MLLEDLIHHKMAEGEDMRDHVSRFADTVSKFEAMEIVIPQKMLVVILLSSIPPSYESLSTLSTASLLIGFSIANAYRPIAY</sequence>
<proteinExistence type="predicted"/>
<name>A0A0L7QLT8_9HYME</name>
<organism evidence="1 2">
    <name type="scientific">Habropoda laboriosa</name>
    <dbReference type="NCBI Taxonomy" id="597456"/>
    <lineage>
        <taxon>Eukaryota</taxon>
        <taxon>Metazoa</taxon>
        <taxon>Ecdysozoa</taxon>
        <taxon>Arthropoda</taxon>
        <taxon>Hexapoda</taxon>
        <taxon>Insecta</taxon>
        <taxon>Pterygota</taxon>
        <taxon>Neoptera</taxon>
        <taxon>Endopterygota</taxon>
        <taxon>Hymenoptera</taxon>
        <taxon>Apocrita</taxon>
        <taxon>Aculeata</taxon>
        <taxon>Apoidea</taxon>
        <taxon>Anthophila</taxon>
        <taxon>Apidae</taxon>
        <taxon>Habropoda</taxon>
    </lineage>
</organism>
<dbReference type="Proteomes" id="UP000053825">
    <property type="component" value="Unassembled WGS sequence"/>
</dbReference>
<evidence type="ECO:0000313" key="1">
    <source>
        <dbReference type="EMBL" id="KOC59575.1"/>
    </source>
</evidence>
<protein>
    <recommendedName>
        <fullName evidence="3">Copia protein</fullName>
    </recommendedName>
</protein>
<keyword evidence="2" id="KW-1185">Reference proteome</keyword>
<dbReference type="AlphaFoldDB" id="A0A0L7QLT8"/>